<feature type="transmembrane region" description="Helical" evidence="1">
    <location>
        <begin position="199"/>
        <end position="220"/>
    </location>
</feature>
<feature type="domain" description="Guanylate cyclase" evidence="3">
    <location>
        <begin position="450"/>
        <end position="588"/>
    </location>
</feature>
<dbReference type="Proteomes" id="UP000182737">
    <property type="component" value="Unassembled WGS sequence"/>
</dbReference>
<reference evidence="5" key="1">
    <citation type="submission" date="2016-10" db="EMBL/GenBank/DDBJ databases">
        <authorList>
            <person name="Varghese N."/>
            <person name="Submissions S."/>
        </authorList>
    </citation>
    <scope>NUCLEOTIDE SEQUENCE [LARGE SCALE GENOMIC DNA]</scope>
    <source>
        <strain evidence="5">XBD1002</strain>
    </source>
</reference>
<dbReference type="InterPro" id="IPR029787">
    <property type="entry name" value="Nucleotide_cyclase"/>
</dbReference>
<keyword evidence="2" id="KW-0732">Signal</keyword>
<feature type="transmembrane region" description="Helical" evidence="1">
    <location>
        <begin position="336"/>
        <end position="356"/>
    </location>
</feature>
<feature type="chain" id="PRO_5010271433" evidence="2">
    <location>
        <begin position="24"/>
        <end position="647"/>
    </location>
</feature>
<evidence type="ECO:0000313" key="5">
    <source>
        <dbReference type="Proteomes" id="UP000182737"/>
    </source>
</evidence>
<dbReference type="EMBL" id="FORI01000001">
    <property type="protein sequence ID" value="SFI44865.1"/>
    <property type="molecule type" value="Genomic_DNA"/>
</dbReference>
<dbReference type="OrthoDB" id="338211at2"/>
<feature type="transmembrane region" description="Helical" evidence="1">
    <location>
        <begin position="232"/>
        <end position="251"/>
    </location>
</feature>
<feature type="transmembrane region" description="Helical" evidence="1">
    <location>
        <begin position="309"/>
        <end position="330"/>
    </location>
</feature>
<dbReference type="PROSITE" id="PS50125">
    <property type="entry name" value="GUANYLATE_CYCLASE_2"/>
    <property type="match status" value="1"/>
</dbReference>
<proteinExistence type="predicted"/>
<accession>A0A1I3IA28</accession>
<dbReference type="Pfam" id="PF00211">
    <property type="entry name" value="Guanylate_cyc"/>
    <property type="match status" value="1"/>
</dbReference>
<evidence type="ECO:0000313" key="4">
    <source>
        <dbReference type="EMBL" id="SFI44865.1"/>
    </source>
</evidence>
<dbReference type="InterPro" id="IPR050697">
    <property type="entry name" value="Adenylyl/Guanylyl_Cyclase_3/4"/>
</dbReference>
<dbReference type="SUPFAM" id="SSF55073">
    <property type="entry name" value="Nucleotide cyclase"/>
    <property type="match status" value="1"/>
</dbReference>
<name>A0A1I3IA28_9SPIR</name>
<sequence length="647" mass="73148">MIKIRHLTVILLLSLFSLSSAFAKSKSADELPIMNLNGEWELFLEKTPEQTFYLTDKNTPADFIVTVPNEWNKQVAQAGLSSPVTYGCYRFVCHDLIPGFRYAVHTKESPGTSCAVFVNRTLLGQAGNPYAMTAKNYTQKPNHYGPSHSKSMPLYFEFTPDNNGDAEIIFFVANYYYRKGGLWDSVYVGPAKAIWHQNIVTLIFFCIVIGSLLFTGMLNLVQFALNKNRTEYFYLGIASLAFAIRIATASYCSLDIFFPGLTAELKLKLEMIPMWVVPVAILQLIFLIYPSNNRTILFPFLREIHIRCVLFIVELALGIASFILPAWYTSRLIPPLQIMLFVFAFYILIYAAYNIAQHKRYSVYNFLSFFTIALGGIIDIIHQSSKDLISIPTLPFFILVFVIVQIVMLSAIQNDISKETISGSGDLKKLNDAYFRYVPEEFLSLIHKDSIVKTKLGDYSNIEMAIIYSTANISFDDKAPKLEERFRAFNEYLKIISPIIKKNGGHINQILNGSFIALFPESATNAVKASIEISDKAQIFNEMHSAGYNFNPKIGIHFGKMIIGTVGVEDSLHETIISETVNTASRIQEQCDCQKIIISESAEENLSEEFKTSLTLTGLEPIYVKGKEKPLKLYELNKKKNSKKEDK</sequence>
<organism evidence="4 5">
    <name type="scientific">Treponema bryantii</name>
    <dbReference type="NCBI Taxonomy" id="163"/>
    <lineage>
        <taxon>Bacteria</taxon>
        <taxon>Pseudomonadati</taxon>
        <taxon>Spirochaetota</taxon>
        <taxon>Spirochaetia</taxon>
        <taxon>Spirochaetales</taxon>
        <taxon>Treponemataceae</taxon>
        <taxon>Treponema</taxon>
    </lineage>
</organism>
<evidence type="ECO:0000256" key="2">
    <source>
        <dbReference type="SAM" id="SignalP"/>
    </source>
</evidence>
<keyword evidence="5" id="KW-1185">Reference proteome</keyword>
<dbReference type="PANTHER" id="PTHR43081">
    <property type="entry name" value="ADENYLATE CYCLASE, TERMINAL-DIFFERENTIATION SPECIFIC-RELATED"/>
    <property type="match status" value="1"/>
</dbReference>
<dbReference type="CDD" id="cd07302">
    <property type="entry name" value="CHD"/>
    <property type="match status" value="1"/>
</dbReference>
<dbReference type="PANTHER" id="PTHR43081:SF1">
    <property type="entry name" value="ADENYLATE CYCLASE, TERMINAL-DIFFERENTIATION SPECIFIC"/>
    <property type="match status" value="1"/>
</dbReference>
<feature type="transmembrane region" description="Helical" evidence="1">
    <location>
        <begin position="271"/>
        <end position="289"/>
    </location>
</feature>
<evidence type="ECO:0000259" key="3">
    <source>
        <dbReference type="PROSITE" id="PS50125"/>
    </source>
</evidence>
<feature type="signal peptide" evidence="2">
    <location>
        <begin position="1"/>
        <end position="23"/>
    </location>
</feature>
<gene>
    <name evidence="4" type="ORF">SAMN04487775_101443</name>
</gene>
<dbReference type="GO" id="GO:0009190">
    <property type="term" value="P:cyclic nucleotide biosynthetic process"/>
    <property type="evidence" value="ECO:0007669"/>
    <property type="project" value="InterPro"/>
</dbReference>
<dbReference type="InterPro" id="IPR001054">
    <property type="entry name" value="A/G_cyclase"/>
</dbReference>
<keyword evidence="1" id="KW-0472">Membrane</keyword>
<feature type="transmembrane region" description="Helical" evidence="1">
    <location>
        <begin position="394"/>
        <end position="412"/>
    </location>
</feature>
<dbReference type="Gene3D" id="3.30.70.1230">
    <property type="entry name" value="Nucleotide cyclase"/>
    <property type="match status" value="1"/>
</dbReference>
<keyword evidence="1" id="KW-1133">Transmembrane helix</keyword>
<dbReference type="GO" id="GO:0035556">
    <property type="term" value="P:intracellular signal transduction"/>
    <property type="evidence" value="ECO:0007669"/>
    <property type="project" value="InterPro"/>
</dbReference>
<feature type="transmembrane region" description="Helical" evidence="1">
    <location>
        <begin position="363"/>
        <end position="382"/>
    </location>
</feature>
<keyword evidence="1" id="KW-0812">Transmembrane</keyword>
<dbReference type="AlphaFoldDB" id="A0A1I3IA28"/>
<evidence type="ECO:0000256" key="1">
    <source>
        <dbReference type="SAM" id="Phobius"/>
    </source>
</evidence>
<protein>
    <submittedName>
        <fullName evidence="4">7TM diverse intracellular signalling</fullName>
    </submittedName>
</protein>
<dbReference type="GO" id="GO:0004016">
    <property type="term" value="F:adenylate cyclase activity"/>
    <property type="evidence" value="ECO:0007669"/>
    <property type="project" value="UniProtKB-ARBA"/>
</dbReference>